<reference evidence="1 2" key="1">
    <citation type="journal article" date="2012" name="BMC Genomics">
        <title>Comparative genomics of the white-rot fungi, Phanerochaete carnosa and P. chrysosporium, to elucidate the genetic basis of the distinct wood types they colonize.</title>
        <authorList>
            <person name="Suzuki H."/>
            <person name="MacDonald J."/>
            <person name="Syed K."/>
            <person name="Salamov A."/>
            <person name="Hori C."/>
            <person name="Aerts A."/>
            <person name="Henrissat B."/>
            <person name="Wiebenga A."/>
            <person name="vanKuyk P.A."/>
            <person name="Barry K."/>
            <person name="Lindquist E."/>
            <person name="LaButti K."/>
            <person name="Lapidus A."/>
            <person name="Lucas S."/>
            <person name="Coutinho P."/>
            <person name="Gong Y."/>
            <person name="Samejima M."/>
            <person name="Mahadevan R."/>
            <person name="Abou-Zaid M."/>
            <person name="de Vries R.P."/>
            <person name="Igarashi K."/>
            <person name="Yadav J.S."/>
            <person name="Grigoriev I.V."/>
            <person name="Master E.R."/>
        </authorList>
    </citation>
    <scope>NUCLEOTIDE SEQUENCE [LARGE SCALE GENOMIC DNA]</scope>
    <source>
        <strain evidence="1 2">HHB-10118-sp</strain>
    </source>
</reference>
<dbReference type="EMBL" id="JH930475">
    <property type="protein sequence ID" value="EKM52863.1"/>
    <property type="molecule type" value="Genomic_DNA"/>
</dbReference>
<dbReference type="OrthoDB" id="2804335at2759"/>
<dbReference type="AlphaFoldDB" id="K5VN54"/>
<keyword evidence="2" id="KW-1185">Reference proteome</keyword>
<name>K5VN54_PHACS</name>
<protein>
    <submittedName>
        <fullName evidence="1">Uncharacterized protein</fullName>
    </submittedName>
</protein>
<accession>K5VN54</accession>
<dbReference type="HOGENOM" id="CLU_024266_0_0_1"/>
<evidence type="ECO:0000313" key="2">
    <source>
        <dbReference type="Proteomes" id="UP000008370"/>
    </source>
</evidence>
<dbReference type="GeneID" id="18908063"/>
<dbReference type="Proteomes" id="UP000008370">
    <property type="component" value="Unassembled WGS sequence"/>
</dbReference>
<dbReference type="InParanoid" id="K5VN54"/>
<gene>
    <name evidence="1" type="ORF">PHACADRAFT_126976</name>
</gene>
<dbReference type="RefSeq" id="XP_007399192.1">
    <property type="nucleotide sequence ID" value="XM_007399130.1"/>
</dbReference>
<evidence type="ECO:0000313" key="1">
    <source>
        <dbReference type="EMBL" id="EKM52863.1"/>
    </source>
</evidence>
<organism evidence="1 2">
    <name type="scientific">Phanerochaete carnosa (strain HHB-10118-sp)</name>
    <name type="common">White-rot fungus</name>
    <name type="synonym">Peniophora carnosa</name>
    <dbReference type="NCBI Taxonomy" id="650164"/>
    <lineage>
        <taxon>Eukaryota</taxon>
        <taxon>Fungi</taxon>
        <taxon>Dikarya</taxon>
        <taxon>Basidiomycota</taxon>
        <taxon>Agaricomycotina</taxon>
        <taxon>Agaricomycetes</taxon>
        <taxon>Polyporales</taxon>
        <taxon>Phanerochaetaceae</taxon>
        <taxon>Phanerochaete</taxon>
    </lineage>
</organism>
<sequence length="424" mass="47272">MIRPALFRYLILRSPEDVRFLKCIVVSPRYITSSLSGAISCIDIYHDAAESKPWLHHIHGLSARLWTTSFKCTVTNRENDSASIVGRWAPFDSLPSITPSYVPLTILTLNKLVFTSTTELARLVDSFSTLEDCRCDQLTFLDPSLVVQSRRARRRSSSSLEHCAISRCKGATLSSQATLASDILSIIARLGLDDRMWNVVLQALLALVPDTFERVLIEKLTATGRPSSDWTTIRCTLLAQESDVCDYVDAVIKICRPKSGPGILSPLAYIERITLVLSIADVDATGSPPFEAFQGVVDSPHLRYLRLAARTRRGQDYETMKNILCSVLRRTQLTWALESHKLQFGDYYRFKHNDIVTSADILAAPAEHTINDTTITLDTAEQAEWLLRSSHQNKKAEYLRELVTARASEASTNKSPGVAPSGEQ</sequence>
<dbReference type="KEGG" id="pco:PHACADRAFT_126976"/>
<proteinExistence type="predicted"/>